<evidence type="ECO:0000259" key="2">
    <source>
        <dbReference type="PROSITE" id="PS51464"/>
    </source>
</evidence>
<name>A0A1V8SHB8_9PEZI</name>
<protein>
    <recommendedName>
        <fullName evidence="2">SIS domain-containing protein</fullName>
    </recommendedName>
</protein>
<dbReference type="STRING" id="1507870.A0A1V8SHB8"/>
<dbReference type="AlphaFoldDB" id="A0A1V8SHB8"/>
<proteinExistence type="predicted"/>
<organism evidence="3 4">
    <name type="scientific">Cryoendolithus antarcticus</name>
    <dbReference type="NCBI Taxonomy" id="1507870"/>
    <lineage>
        <taxon>Eukaryota</taxon>
        <taxon>Fungi</taxon>
        <taxon>Dikarya</taxon>
        <taxon>Ascomycota</taxon>
        <taxon>Pezizomycotina</taxon>
        <taxon>Dothideomycetes</taxon>
        <taxon>Dothideomycetidae</taxon>
        <taxon>Cladosporiales</taxon>
        <taxon>Cladosporiaceae</taxon>
        <taxon>Cryoendolithus</taxon>
    </lineage>
</organism>
<dbReference type="Proteomes" id="UP000192596">
    <property type="component" value="Unassembled WGS sequence"/>
</dbReference>
<accession>A0A1V8SHB8</accession>
<evidence type="ECO:0000256" key="1">
    <source>
        <dbReference type="SAM" id="MobiDB-lite"/>
    </source>
</evidence>
<dbReference type="GO" id="GO:0097367">
    <property type="term" value="F:carbohydrate derivative binding"/>
    <property type="evidence" value="ECO:0007669"/>
    <property type="project" value="InterPro"/>
</dbReference>
<reference evidence="4" key="1">
    <citation type="submission" date="2017-03" db="EMBL/GenBank/DDBJ databases">
        <title>Genomes of endolithic fungi from Antarctica.</title>
        <authorList>
            <person name="Coleine C."/>
            <person name="Masonjones S."/>
            <person name="Stajich J.E."/>
        </authorList>
    </citation>
    <scope>NUCLEOTIDE SEQUENCE [LARGE SCALE GENOMIC DNA]</scope>
    <source>
        <strain evidence="4">CCFEE 5527</strain>
    </source>
</reference>
<dbReference type="PANTHER" id="PTHR38418:SF2">
    <property type="entry name" value="SUGAR ISOMERASE, KPSF_GUTQ (AFU_ORTHOLOGUE AFUA_6G08860)"/>
    <property type="match status" value="1"/>
</dbReference>
<dbReference type="GO" id="GO:1901135">
    <property type="term" value="P:carbohydrate derivative metabolic process"/>
    <property type="evidence" value="ECO:0007669"/>
    <property type="project" value="InterPro"/>
</dbReference>
<dbReference type="EMBL" id="NAJO01000046">
    <property type="protein sequence ID" value="OQN98427.1"/>
    <property type="molecule type" value="Genomic_DNA"/>
</dbReference>
<comment type="caution">
    <text evidence="3">The sequence shown here is derived from an EMBL/GenBank/DDBJ whole genome shotgun (WGS) entry which is preliminary data.</text>
</comment>
<feature type="compositionally biased region" description="Basic and acidic residues" evidence="1">
    <location>
        <begin position="1"/>
        <end position="19"/>
    </location>
</feature>
<feature type="domain" description="SIS" evidence="2">
    <location>
        <begin position="79"/>
        <end position="231"/>
    </location>
</feature>
<dbReference type="Pfam" id="PF01380">
    <property type="entry name" value="SIS"/>
    <property type="match status" value="1"/>
</dbReference>
<evidence type="ECO:0000313" key="3">
    <source>
        <dbReference type="EMBL" id="OQN98427.1"/>
    </source>
</evidence>
<gene>
    <name evidence="3" type="ORF">B0A48_15697</name>
</gene>
<keyword evidence="4" id="KW-1185">Reference proteome</keyword>
<dbReference type="InterPro" id="IPR001347">
    <property type="entry name" value="SIS_dom"/>
</dbReference>
<dbReference type="SUPFAM" id="SSF53697">
    <property type="entry name" value="SIS domain"/>
    <property type="match status" value="1"/>
</dbReference>
<sequence>MDSPRSTKRERSHSPERDLLTPPNGIDDHVSKRMKLDIDNACDVLNHATRVLAIEAEALAAIRNLYQTDNTAQQGLLDAVQAVLDCQEKRGKLVVTGVGKSAYIAQKFVATCKSLGVAASFMHACEAVHGDLGDIREHDIVLFVSYSGKTPELLNLLPHIPASTRLMALSSHYHFTACPLLHSRADSILLPTPIPEKEEISFSVSAPTTSTTVTLAVADMLALTIAEQLHQTRKKEVFARNHPGGAIGVAYREVIKVDVDVELKKAELEVLELPSPSISGSDDF</sequence>
<feature type="region of interest" description="Disordered" evidence="1">
    <location>
        <begin position="1"/>
        <end position="26"/>
    </location>
</feature>
<evidence type="ECO:0000313" key="4">
    <source>
        <dbReference type="Proteomes" id="UP000192596"/>
    </source>
</evidence>
<dbReference type="PROSITE" id="PS51464">
    <property type="entry name" value="SIS"/>
    <property type="match status" value="1"/>
</dbReference>
<dbReference type="PANTHER" id="PTHR38418">
    <property type="entry name" value="SUGAR ISOMERASE, KPSF/GUTQ (AFU_ORTHOLOGUE AFUA_6G08860)"/>
    <property type="match status" value="1"/>
</dbReference>
<dbReference type="InterPro" id="IPR046348">
    <property type="entry name" value="SIS_dom_sf"/>
</dbReference>
<dbReference type="InParanoid" id="A0A1V8SHB8"/>
<dbReference type="OrthoDB" id="1872003at2759"/>
<dbReference type="Gene3D" id="3.40.50.10490">
    <property type="entry name" value="Glucose-6-phosphate isomerase like protein, domain 1"/>
    <property type="match status" value="1"/>
</dbReference>